<evidence type="ECO:0000313" key="3">
    <source>
        <dbReference type="Proteomes" id="UP000245207"/>
    </source>
</evidence>
<name>A0A2U1PCH8_ARTAN</name>
<feature type="compositionally biased region" description="Basic and acidic residues" evidence="1">
    <location>
        <begin position="71"/>
        <end position="90"/>
    </location>
</feature>
<sequence length="139" mass="15978">MAALSSKDKDCSKMVVLEDLWQMEDNEQEVAKDIDKDMEDLEALDKDFEDLGKRITKLEVLFGRLKDAKDAKEAKEAKEANERKEAKEANKGTSSGWRVEEEGKASQCKMRKVKPLRWQRKQIRAPVLSSSLHSKKRIV</sequence>
<accession>A0A2U1PCH8</accession>
<reference evidence="2 3" key="1">
    <citation type="journal article" date="2018" name="Mol. Plant">
        <title>The genome of Artemisia annua provides insight into the evolution of Asteraceae family and artemisinin biosynthesis.</title>
        <authorList>
            <person name="Shen Q."/>
            <person name="Zhang L."/>
            <person name="Liao Z."/>
            <person name="Wang S."/>
            <person name="Yan T."/>
            <person name="Shi P."/>
            <person name="Liu M."/>
            <person name="Fu X."/>
            <person name="Pan Q."/>
            <person name="Wang Y."/>
            <person name="Lv Z."/>
            <person name="Lu X."/>
            <person name="Zhang F."/>
            <person name="Jiang W."/>
            <person name="Ma Y."/>
            <person name="Chen M."/>
            <person name="Hao X."/>
            <person name="Li L."/>
            <person name="Tang Y."/>
            <person name="Lv G."/>
            <person name="Zhou Y."/>
            <person name="Sun X."/>
            <person name="Brodelius P.E."/>
            <person name="Rose J.K.C."/>
            <person name="Tang K."/>
        </authorList>
    </citation>
    <scope>NUCLEOTIDE SEQUENCE [LARGE SCALE GENOMIC DNA]</scope>
    <source>
        <strain evidence="3">cv. Huhao1</strain>
        <tissue evidence="2">Leaf</tissue>
    </source>
</reference>
<gene>
    <name evidence="2" type="ORF">CTI12_AA168670</name>
</gene>
<evidence type="ECO:0000313" key="2">
    <source>
        <dbReference type="EMBL" id="PWA83430.1"/>
    </source>
</evidence>
<evidence type="ECO:0000256" key="1">
    <source>
        <dbReference type="SAM" id="MobiDB-lite"/>
    </source>
</evidence>
<protein>
    <submittedName>
        <fullName evidence="2">Uncharacterized protein</fullName>
    </submittedName>
</protein>
<keyword evidence="3" id="KW-1185">Reference proteome</keyword>
<dbReference type="AlphaFoldDB" id="A0A2U1PCH8"/>
<feature type="region of interest" description="Disordered" evidence="1">
    <location>
        <begin position="71"/>
        <end position="113"/>
    </location>
</feature>
<proteinExistence type="predicted"/>
<organism evidence="2 3">
    <name type="scientific">Artemisia annua</name>
    <name type="common">Sweet wormwood</name>
    <dbReference type="NCBI Taxonomy" id="35608"/>
    <lineage>
        <taxon>Eukaryota</taxon>
        <taxon>Viridiplantae</taxon>
        <taxon>Streptophyta</taxon>
        <taxon>Embryophyta</taxon>
        <taxon>Tracheophyta</taxon>
        <taxon>Spermatophyta</taxon>
        <taxon>Magnoliopsida</taxon>
        <taxon>eudicotyledons</taxon>
        <taxon>Gunneridae</taxon>
        <taxon>Pentapetalae</taxon>
        <taxon>asterids</taxon>
        <taxon>campanulids</taxon>
        <taxon>Asterales</taxon>
        <taxon>Asteraceae</taxon>
        <taxon>Asteroideae</taxon>
        <taxon>Anthemideae</taxon>
        <taxon>Artemisiinae</taxon>
        <taxon>Artemisia</taxon>
    </lineage>
</organism>
<comment type="caution">
    <text evidence="2">The sequence shown here is derived from an EMBL/GenBank/DDBJ whole genome shotgun (WGS) entry which is preliminary data.</text>
</comment>
<dbReference type="EMBL" id="PKPP01001351">
    <property type="protein sequence ID" value="PWA83430.1"/>
    <property type="molecule type" value="Genomic_DNA"/>
</dbReference>
<dbReference type="Proteomes" id="UP000245207">
    <property type="component" value="Unassembled WGS sequence"/>
</dbReference>